<feature type="binding site" evidence="6">
    <location>
        <position position="140"/>
    </location>
    <ligand>
        <name>S-adenosyl-L-methionine</name>
        <dbReference type="ChEBI" id="CHEBI:59789"/>
    </ligand>
</feature>
<dbReference type="Proteomes" id="UP001193035">
    <property type="component" value="Unassembled WGS sequence"/>
</dbReference>
<comment type="similarity">
    <text evidence="6">Belongs to the methyltransferase superfamily. RNA methyltransferase RsmG family.</text>
</comment>
<dbReference type="NCBIfam" id="TIGR00138">
    <property type="entry name" value="rsmG_gidB"/>
    <property type="match status" value="1"/>
</dbReference>
<name>A0ABY2WWR6_9RHOB</name>
<comment type="caution">
    <text evidence="7">The sequence shown here is derived from an EMBL/GenBank/DDBJ whole genome shotgun (WGS) entry which is preliminary data.</text>
</comment>
<evidence type="ECO:0000256" key="4">
    <source>
        <dbReference type="ARBA" id="ARBA00022679"/>
    </source>
</evidence>
<evidence type="ECO:0000256" key="2">
    <source>
        <dbReference type="ARBA" id="ARBA00022552"/>
    </source>
</evidence>
<proteinExistence type="inferred from homology"/>
<feature type="binding site" evidence="6">
    <location>
        <position position="72"/>
    </location>
    <ligand>
        <name>S-adenosyl-L-methionine</name>
        <dbReference type="ChEBI" id="CHEBI:59789"/>
    </ligand>
</feature>
<dbReference type="PIRSF" id="PIRSF003078">
    <property type="entry name" value="GidB"/>
    <property type="match status" value="1"/>
</dbReference>
<dbReference type="EMBL" id="VCPD01000004">
    <property type="protein sequence ID" value="TMV07196.1"/>
    <property type="molecule type" value="Genomic_DNA"/>
</dbReference>
<dbReference type="RefSeq" id="WP_138843231.1">
    <property type="nucleotide sequence ID" value="NZ_VCPD01000004.1"/>
</dbReference>
<gene>
    <name evidence="6 7" type="primary">rsmG</name>
    <name evidence="7" type="ORF">FGK63_13920</name>
</gene>
<evidence type="ECO:0000256" key="3">
    <source>
        <dbReference type="ARBA" id="ARBA00022603"/>
    </source>
</evidence>
<comment type="function">
    <text evidence="6">Specifically methylates the N7 position of guanine in position 527 of 16S rRNA.</text>
</comment>
<dbReference type="GO" id="GO:0032259">
    <property type="term" value="P:methylation"/>
    <property type="evidence" value="ECO:0007669"/>
    <property type="project" value="UniProtKB-KW"/>
</dbReference>
<evidence type="ECO:0000313" key="7">
    <source>
        <dbReference type="EMBL" id="TMV07196.1"/>
    </source>
</evidence>
<dbReference type="InterPro" id="IPR003682">
    <property type="entry name" value="rRNA_ssu_MeTfrase_G"/>
</dbReference>
<sequence length="207" mass="22988">MTGDKAAVFAELDVSRETFDRLSTFADLLERWNPKINLVSRNSLKDLWRRHILDSVQVFRCVEARGHWVDLGSGGGFPGMICAILAIDEAPDVRFTLVESDQRKSAFLRSAARECGASCTVLSRRIEAVEPLGADILSARALADLSDLLAYCERHLRDTGTALFPKGASWKKEVEDARNQWNFQVDPITSLTEPQAVILKIKGVSRG</sequence>
<reference evidence="7 8" key="1">
    <citation type="submission" date="2019-05" db="EMBL/GenBank/DDBJ databases">
        <title>Ruegeria sp. nov., isolated from tidal flat.</title>
        <authorList>
            <person name="Kim W."/>
        </authorList>
    </citation>
    <scope>NUCLEOTIDE SEQUENCE [LARGE SCALE GENOMIC DNA]</scope>
    <source>
        <strain evidence="7 8">CAU 1488</strain>
    </source>
</reference>
<keyword evidence="5 6" id="KW-0949">S-adenosyl-L-methionine</keyword>
<dbReference type="PANTHER" id="PTHR31760">
    <property type="entry name" value="S-ADENOSYL-L-METHIONINE-DEPENDENT METHYLTRANSFERASES SUPERFAMILY PROTEIN"/>
    <property type="match status" value="1"/>
</dbReference>
<keyword evidence="8" id="KW-1185">Reference proteome</keyword>
<keyword evidence="1 6" id="KW-0963">Cytoplasm</keyword>
<organism evidence="7 8">
    <name type="scientific">Ruegeria sediminis</name>
    <dbReference type="NCBI Taxonomy" id="2583820"/>
    <lineage>
        <taxon>Bacteria</taxon>
        <taxon>Pseudomonadati</taxon>
        <taxon>Pseudomonadota</taxon>
        <taxon>Alphaproteobacteria</taxon>
        <taxon>Rhodobacterales</taxon>
        <taxon>Roseobacteraceae</taxon>
        <taxon>Ruegeria</taxon>
    </lineage>
</organism>
<dbReference type="InterPro" id="IPR029063">
    <property type="entry name" value="SAM-dependent_MTases_sf"/>
</dbReference>
<dbReference type="GO" id="GO:0008168">
    <property type="term" value="F:methyltransferase activity"/>
    <property type="evidence" value="ECO:0007669"/>
    <property type="project" value="UniProtKB-KW"/>
</dbReference>
<evidence type="ECO:0000256" key="1">
    <source>
        <dbReference type="ARBA" id="ARBA00022490"/>
    </source>
</evidence>
<dbReference type="Pfam" id="PF02527">
    <property type="entry name" value="GidB"/>
    <property type="match status" value="1"/>
</dbReference>
<keyword evidence="3 6" id="KW-0489">Methyltransferase</keyword>
<comment type="caution">
    <text evidence="6">Lacks conserved residue(s) required for the propagation of feature annotation.</text>
</comment>
<comment type="subcellular location">
    <subcellularLocation>
        <location evidence="6">Cytoplasm</location>
    </subcellularLocation>
</comment>
<evidence type="ECO:0000256" key="5">
    <source>
        <dbReference type="ARBA" id="ARBA00022691"/>
    </source>
</evidence>
<keyword evidence="2 6" id="KW-0698">rRNA processing</keyword>
<accession>A0ABY2WWR6</accession>
<evidence type="ECO:0000256" key="6">
    <source>
        <dbReference type="HAMAP-Rule" id="MF_00074"/>
    </source>
</evidence>
<dbReference type="EC" id="2.1.1.170" evidence="6"/>
<comment type="catalytic activity">
    <reaction evidence="6">
        <text>guanosine(527) in 16S rRNA + S-adenosyl-L-methionine = N(7)-methylguanosine(527) in 16S rRNA + S-adenosyl-L-homocysteine</text>
        <dbReference type="Rhea" id="RHEA:42732"/>
        <dbReference type="Rhea" id="RHEA-COMP:10209"/>
        <dbReference type="Rhea" id="RHEA-COMP:10210"/>
        <dbReference type="ChEBI" id="CHEBI:57856"/>
        <dbReference type="ChEBI" id="CHEBI:59789"/>
        <dbReference type="ChEBI" id="CHEBI:74269"/>
        <dbReference type="ChEBI" id="CHEBI:74480"/>
        <dbReference type="EC" id="2.1.1.170"/>
    </reaction>
</comment>
<evidence type="ECO:0000313" key="8">
    <source>
        <dbReference type="Proteomes" id="UP001193035"/>
    </source>
</evidence>
<keyword evidence="4 6" id="KW-0808">Transferase</keyword>
<dbReference type="PANTHER" id="PTHR31760:SF0">
    <property type="entry name" value="S-ADENOSYL-L-METHIONINE-DEPENDENT METHYLTRANSFERASES SUPERFAMILY PROTEIN"/>
    <property type="match status" value="1"/>
</dbReference>
<dbReference type="HAMAP" id="MF_00074">
    <property type="entry name" value="16SrRNA_methyltr_G"/>
    <property type="match status" value="1"/>
</dbReference>
<dbReference type="Gene3D" id="3.40.50.150">
    <property type="entry name" value="Vaccinia Virus protein VP39"/>
    <property type="match status" value="1"/>
</dbReference>
<dbReference type="SUPFAM" id="SSF53335">
    <property type="entry name" value="S-adenosyl-L-methionine-dependent methyltransferases"/>
    <property type="match status" value="1"/>
</dbReference>
<protein>
    <recommendedName>
        <fullName evidence="6">Ribosomal RNA small subunit methyltransferase G</fullName>
        <ecNumber evidence="6">2.1.1.170</ecNumber>
    </recommendedName>
    <alternativeName>
        <fullName evidence="6">16S rRNA 7-methylguanosine methyltransferase</fullName>
        <shortName evidence="6">16S rRNA m7G methyltransferase</shortName>
    </alternativeName>
</protein>
<feature type="binding site" evidence="6">
    <location>
        <position position="77"/>
    </location>
    <ligand>
        <name>S-adenosyl-L-methionine</name>
        <dbReference type="ChEBI" id="CHEBI:59789"/>
    </ligand>
</feature>
<feature type="binding site" evidence="6">
    <location>
        <begin position="126"/>
        <end position="127"/>
    </location>
    <ligand>
        <name>S-adenosyl-L-methionine</name>
        <dbReference type="ChEBI" id="CHEBI:59789"/>
    </ligand>
</feature>